<dbReference type="eggNOG" id="COG1479">
    <property type="taxonomic scope" value="Bacteria"/>
</dbReference>
<dbReference type="PANTHER" id="PTHR35149:SF1">
    <property type="entry name" value="DUF5655 DOMAIN-CONTAINING PROTEIN"/>
    <property type="match status" value="1"/>
</dbReference>
<dbReference type="HOGENOM" id="CLU_023391_0_0_10"/>
<organism evidence="3 4">
    <name type="scientific">Flavobacterium branchiophilum (strain FL-15)</name>
    <dbReference type="NCBI Taxonomy" id="1034807"/>
    <lineage>
        <taxon>Bacteria</taxon>
        <taxon>Pseudomonadati</taxon>
        <taxon>Bacteroidota</taxon>
        <taxon>Flavobacteriia</taxon>
        <taxon>Flavobacteriales</taxon>
        <taxon>Flavobacteriaceae</taxon>
        <taxon>Flavobacterium</taxon>
    </lineage>
</organism>
<evidence type="ECO:0000313" key="3">
    <source>
        <dbReference type="EMBL" id="CCB69852.1"/>
    </source>
</evidence>
<sequence length="610" mass="73022">MEQNTNKFTPSTVGNLEFSIPLYQRLFEWETSQINQLLNDLYENFEQNEPENKPYYIGMFTVYNEKNNNQYSLVDGQQRFTVLTLMAIAFKTEEWLHFLKINDNPRLSFFARKKDTDYLKYKIDGLSDPLYENVKMANGIKTITDFIENSERVERKKEFINYIYNKATFFISELPKNYQMQDLNRYFEAMNATGRGLENHEILKVEILKKVPNDKKVFYTKIWNAISEMDKCLIRQKTWSNEGMDVFNQRRKEALFINSIDDLCKKCNDLVSFEINDNIDSIKNIAPSNKRPDKKLATRNERAILSFTEFLLQVLWLQITQEEKSNSIDFFNTNKLLQTFKLYLNENKASTFIDNLLRYRVIFDHYILRISHDEQSITNYFINYTEDETEENKKLIQFQSMLYVSISYYLWLTPLLNEIKENCNNSKDFSLLEFLKNWDNERLKNKSISLNYRLIDRYWFWRLDYYFWENRKNWFKDNKPLLDIADKYLFKANRSIEHISPQTIMEGDTRRISDEKLDTFGNLVMISSGQNSSLQNESFEVKKAHIKEFITGRNGTIESLKMLHIYNYDTWNDENLNNHNDVMVSILINSFSDNYIDIKKQLNNFITNKS</sequence>
<protein>
    <recommendedName>
        <fullName evidence="5">DUF262 domain-containing protein</fullName>
    </recommendedName>
</protein>
<gene>
    <name evidence="3" type="ordered locus">FBFL15_1795</name>
</gene>
<proteinExistence type="predicted"/>
<evidence type="ECO:0008006" key="5">
    <source>
        <dbReference type="Google" id="ProtNLM"/>
    </source>
</evidence>
<dbReference type="Pfam" id="PF07510">
    <property type="entry name" value="GmrSD_C"/>
    <property type="match status" value="1"/>
</dbReference>
<keyword evidence="4" id="KW-1185">Reference proteome</keyword>
<dbReference type="Proteomes" id="UP000009186">
    <property type="component" value="Chromosome"/>
</dbReference>
<evidence type="ECO:0000259" key="2">
    <source>
        <dbReference type="Pfam" id="PF07510"/>
    </source>
</evidence>
<dbReference type="AlphaFoldDB" id="G2Z1R7"/>
<dbReference type="PANTHER" id="PTHR35149">
    <property type="entry name" value="SLL5132 PROTEIN"/>
    <property type="match status" value="1"/>
</dbReference>
<dbReference type="Pfam" id="PF03235">
    <property type="entry name" value="GmrSD_N"/>
    <property type="match status" value="1"/>
</dbReference>
<evidence type="ECO:0000259" key="1">
    <source>
        <dbReference type="Pfam" id="PF03235"/>
    </source>
</evidence>
<reference evidence="3 4" key="1">
    <citation type="journal article" date="2011" name="Appl. Environ. Microbiol.">
        <title>Complete genome sequence of the fish pathogen Flavobacterium branchiophilum.</title>
        <authorList>
            <consortium name="1:IP"/>
            <consortium name="Microbial Evolutionary Genomics,F-75015 Paris"/>
            <consortium name="France 2:CNRS"/>
            <consortium name="URA2171"/>
            <consortium name="F-75015 Paris,France 3:Unite de Virologie et Immunologie Mol."/>
            <consortium name="INRA,78352 Jouy en Josas Cedex"/>
            <consortium name="France. 4:Unite de Mathemathique"/>
            <consortium name="Informatique et Genome,INRA"/>
            <consortium name="78352 Jouy en Josas Cedex"/>
            <consortium name="France. 5:CEA/Genoscope"/>
            <consortium name="Evry"/>
            <consortium name="France"/>
            <person name="Touchon M."/>
            <person name="Barbier P."/>
            <person name="Bernardet J.F."/>
            <person name="Loux V."/>
            <person name="Vacherie B."/>
            <person name="Barbe V."/>
            <person name="Rocha E.P."/>
            <person name="Duchaud E."/>
        </authorList>
    </citation>
    <scope>NUCLEOTIDE SEQUENCE [LARGE SCALE GENOMIC DNA]</scope>
    <source>
        <strain evidence="3 4">FL-15</strain>
    </source>
</reference>
<accession>G2Z1R7</accession>
<dbReference type="KEGG" id="fbr:FBFL15_1795"/>
<evidence type="ECO:0000313" key="4">
    <source>
        <dbReference type="Proteomes" id="UP000009186"/>
    </source>
</evidence>
<feature type="domain" description="GmrSD restriction endonucleases N-terminal" evidence="1">
    <location>
        <begin position="18"/>
        <end position="207"/>
    </location>
</feature>
<name>G2Z1R7_FLABF</name>
<dbReference type="InterPro" id="IPR004919">
    <property type="entry name" value="GmrSD_N"/>
</dbReference>
<feature type="domain" description="GmrSD restriction endonucleases C-terminal" evidence="2">
    <location>
        <begin position="440"/>
        <end position="584"/>
    </location>
</feature>
<dbReference type="RefSeq" id="WP_014084317.1">
    <property type="nucleotide sequence ID" value="NC_016001.1"/>
</dbReference>
<dbReference type="EMBL" id="FQ859183">
    <property type="protein sequence ID" value="CCB69852.1"/>
    <property type="molecule type" value="Genomic_DNA"/>
</dbReference>
<dbReference type="InterPro" id="IPR011089">
    <property type="entry name" value="GmrSD_C"/>
</dbReference>
<dbReference type="STRING" id="1034807.FBFL15_1795"/>